<gene>
    <name evidence="1" type="ORF">GCM10023082_42540</name>
</gene>
<organism evidence="1 2">
    <name type="scientific">Streptomyces tremellae</name>
    <dbReference type="NCBI Taxonomy" id="1124239"/>
    <lineage>
        <taxon>Bacteria</taxon>
        <taxon>Bacillati</taxon>
        <taxon>Actinomycetota</taxon>
        <taxon>Actinomycetes</taxon>
        <taxon>Kitasatosporales</taxon>
        <taxon>Streptomycetaceae</taxon>
        <taxon>Streptomyces</taxon>
    </lineage>
</organism>
<dbReference type="EMBL" id="BAABEP010000032">
    <property type="protein sequence ID" value="GAA3741036.1"/>
    <property type="molecule type" value="Genomic_DNA"/>
</dbReference>
<accession>A0ABP7FPV1</accession>
<evidence type="ECO:0000313" key="1">
    <source>
        <dbReference type="EMBL" id="GAA3741036.1"/>
    </source>
</evidence>
<keyword evidence="2" id="KW-1185">Reference proteome</keyword>
<evidence type="ECO:0008006" key="3">
    <source>
        <dbReference type="Google" id="ProtNLM"/>
    </source>
</evidence>
<comment type="caution">
    <text evidence="1">The sequence shown here is derived from an EMBL/GenBank/DDBJ whole genome shotgun (WGS) entry which is preliminary data.</text>
</comment>
<protein>
    <recommendedName>
        <fullName evidence="3">Secreted protein</fullName>
    </recommendedName>
</protein>
<proteinExistence type="predicted"/>
<dbReference type="Proteomes" id="UP001499884">
    <property type="component" value="Unassembled WGS sequence"/>
</dbReference>
<sequence>MILRLPSVWWAITVFDRGSTGRTCATTAPDRREVLGQAPRGCPVGGPIGSDPTALSAVRAQQHTNPHMRGTLSGASA</sequence>
<reference evidence="2" key="1">
    <citation type="journal article" date="2019" name="Int. J. Syst. Evol. Microbiol.">
        <title>The Global Catalogue of Microorganisms (GCM) 10K type strain sequencing project: providing services to taxonomists for standard genome sequencing and annotation.</title>
        <authorList>
            <consortium name="The Broad Institute Genomics Platform"/>
            <consortium name="The Broad Institute Genome Sequencing Center for Infectious Disease"/>
            <person name="Wu L."/>
            <person name="Ma J."/>
        </authorList>
    </citation>
    <scope>NUCLEOTIDE SEQUENCE [LARGE SCALE GENOMIC DNA]</scope>
    <source>
        <strain evidence="2">JCM 30846</strain>
    </source>
</reference>
<name>A0ABP7FPV1_9ACTN</name>
<evidence type="ECO:0000313" key="2">
    <source>
        <dbReference type="Proteomes" id="UP001499884"/>
    </source>
</evidence>